<dbReference type="Pfam" id="PF10335">
    <property type="entry name" value="DUF294_C"/>
    <property type="match status" value="1"/>
</dbReference>
<dbReference type="EMBL" id="VFPU01000001">
    <property type="protein sequence ID" value="TQM97702.1"/>
    <property type="molecule type" value="Genomic_DNA"/>
</dbReference>
<dbReference type="InterPro" id="IPR051257">
    <property type="entry name" value="Diverse_CBS-Domain"/>
</dbReference>
<protein>
    <submittedName>
        <fullName evidence="5">CBS domain-containing protein</fullName>
    </submittedName>
</protein>
<dbReference type="InterPro" id="IPR000595">
    <property type="entry name" value="cNMP-bd_dom"/>
</dbReference>
<organism evidence="5 6">
    <name type="scientific">Ornithinimicrobium humiphilum</name>
    <dbReference type="NCBI Taxonomy" id="125288"/>
    <lineage>
        <taxon>Bacteria</taxon>
        <taxon>Bacillati</taxon>
        <taxon>Actinomycetota</taxon>
        <taxon>Actinomycetes</taxon>
        <taxon>Micrococcales</taxon>
        <taxon>Ornithinimicrobiaceae</taxon>
        <taxon>Ornithinimicrobium</taxon>
    </lineage>
</organism>
<sequence>MEVELAEVRDFLAAHPPFDSLPGTVLDELPTRCTLRYARRGSLVLRAGLTNDRLFVVRSGAVDITDGTRLVDRVGAGGCFGMSALIEKAPTRYDVTAIEDTLLITIPQPYVDDLLEQHEPVAVHFAATHRERLRSALGQLQQPQRGSAVFRTSVRDLLRVTPVTASPDVSITEAARAMAEAGVSSLLLMEHGRLVGILTDRDLRRRVLAAEVSPDRPVREVMTPDPVTVRADALALEVLLEMTGRNIHHLPVLDEHDAVAGLVTTTDLVRLERSNPVYLVTDLERQTDVEGVVRLAGRVPRIVDQLVQEDATAADIGRVTAALTDALTVRLIQIAEAELGPAPASWCWVALGSAAREELALAGDQDNAMVLADDADPSHPWWGMLAERVVAGLEACGRERCPGDVMATNPRWRTTARGWRREFGRWSHEPEPDAVLAAAIFYDMRPVHGDTALVTALRDDVVALGSRSELLLAYLTGQAARQRPPIGFFRGFVLEDAGEHRDTLDIKRGISAVVQIARVHALRAASPVLPTSERLAVARARGVLSAEAATDLIDAFELMSYLRLRHQAEQARQGLTPDNHLNPSTLGSLDRRHLRDAFQVVRSAQHWLTTRLPQVP</sequence>
<dbReference type="InterPro" id="IPR046342">
    <property type="entry name" value="CBS_dom_sf"/>
</dbReference>
<evidence type="ECO:0000259" key="3">
    <source>
        <dbReference type="PROSITE" id="PS50042"/>
    </source>
</evidence>
<feature type="domain" description="CBS" evidence="4">
    <location>
        <begin position="157"/>
        <end position="218"/>
    </location>
</feature>
<dbReference type="PANTHER" id="PTHR43080">
    <property type="entry name" value="CBS DOMAIN-CONTAINING PROTEIN CBSX3, MITOCHONDRIAL"/>
    <property type="match status" value="1"/>
</dbReference>
<dbReference type="PROSITE" id="PS50042">
    <property type="entry name" value="CNMP_BINDING_3"/>
    <property type="match status" value="1"/>
</dbReference>
<reference evidence="5 6" key="1">
    <citation type="submission" date="2019-06" db="EMBL/GenBank/DDBJ databases">
        <title>Sequencing the genomes of 1000 actinobacteria strains.</title>
        <authorList>
            <person name="Klenk H.-P."/>
        </authorList>
    </citation>
    <scope>NUCLEOTIDE SEQUENCE [LARGE SCALE GENOMIC DNA]</scope>
    <source>
        <strain evidence="5 6">DSM 12362</strain>
    </source>
</reference>
<comment type="caution">
    <text evidence="5">The sequence shown here is derived from an EMBL/GenBank/DDBJ whole genome shotgun (WGS) entry which is preliminary data.</text>
</comment>
<dbReference type="InterPro" id="IPR014710">
    <property type="entry name" value="RmlC-like_jellyroll"/>
</dbReference>
<dbReference type="PANTHER" id="PTHR43080:SF2">
    <property type="entry name" value="CBS DOMAIN-CONTAINING PROTEIN"/>
    <property type="match status" value="1"/>
</dbReference>
<dbReference type="OrthoDB" id="9789996at2"/>
<dbReference type="SUPFAM" id="SSF54631">
    <property type="entry name" value="CBS-domain pair"/>
    <property type="match status" value="1"/>
</dbReference>
<accession>A0A543KRJ8</accession>
<evidence type="ECO:0000259" key="4">
    <source>
        <dbReference type="PROSITE" id="PS51371"/>
    </source>
</evidence>
<dbReference type="InterPro" id="IPR018490">
    <property type="entry name" value="cNMP-bd_dom_sf"/>
</dbReference>
<dbReference type="Pfam" id="PF00027">
    <property type="entry name" value="cNMP_binding"/>
    <property type="match status" value="1"/>
</dbReference>
<dbReference type="SMART" id="SM00100">
    <property type="entry name" value="cNMP"/>
    <property type="match status" value="1"/>
</dbReference>
<evidence type="ECO:0000256" key="2">
    <source>
        <dbReference type="PROSITE-ProRule" id="PRU00703"/>
    </source>
</evidence>
<dbReference type="PROSITE" id="PS51371">
    <property type="entry name" value="CBS"/>
    <property type="match status" value="2"/>
</dbReference>
<dbReference type="CDD" id="cd04587">
    <property type="entry name" value="CBS_pair_CAP-ED_NT_Pol-beta-like_DUF294_assoc"/>
    <property type="match status" value="1"/>
</dbReference>
<dbReference type="Gene3D" id="3.10.580.10">
    <property type="entry name" value="CBS-domain"/>
    <property type="match status" value="1"/>
</dbReference>
<evidence type="ECO:0000256" key="1">
    <source>
        <dbReference type="ARBA" id="ARBA00023122"/>
    </source>
</evidence>
<dbReference type="RefSeq" id="WP_141819452.1">
    <property type="nucleotide sequence ID" value="NZ_BAAAIL010000001.1"/>
</dbReference>
<dbReference type="Pfam" id="PF03445">
    <property type="entry name" value="DUF294"/>
    <property type="match status" value="1"/>
</dbReference>
<dbReference type="Pfam" id="PF00571">
    <property type="entry name" value="CBS"/>
    <property type="match status" value="2"/>
</dbReference>
<dbReference type="InterPro" id="IPR000644">
    <property type="entry name" value="CBS_dom"/>
</dbReference>
<dbReference type="InterPro" id="IPR018821">
    <property type="entry name" value="DUF294_put_nucleoTrafse_sb-bd"/>
</dbReference>
<dbReference type="CDD" id="cd00038">
    <property type="entry name" value="CAP_ED"/>
    <property type="match status" value="1"/>
</dbReference>
<keyword evidence="1 2" id="KW-0129">CBS domain</keyword>
<evidence type="ECO:0000313" key="6">
    <source>
        <dbReference type="Proteomes" id="UP000315133"/>
    </source>
</evidence>
<dbReference type="Gene3D" id="2.60.120.10">
    <property type="entry name" value="Jelly Rolls"/>
    <property type="match status" value="1"/>
</dbReference>
<dbReference type="SMART" id="SM00116">
    <property type="entry name" value="CBS"/>
    <property type="match status" value="2"/>
</dbReference>
<evidence type="ECO:0000313" key="5">
    <source>
        <dbReference type="EMBL" id="TQM97702.1"/>
    </source>
</evidence>
<dbReference type="CDD" id="cd05401">
    <property type="entry name" value="NT_GlnE_GlnD_like"/>
    <property type="match status" value="1"/>
</dbReference>
<feature type="domain" description="CBS" evidence="4">
    <location>
        <begin position="222"/>
        <end position="279"/>
    </location>
</feature>
<dbReference type="GO" id="GO:0008773">
    <property type="term" value="F:[protein-PII] uridylyltransferase activity"/>
    <property type="evidence" value="ECO:0007669"/>
    <property type="project" value="InterPro"/>
</dbReference>
<feature type="domain" description="Cyclic nucleotide-binding" evidence="3">
    <location>
        <begin position="17"/>
        <end position="115"/>
    </location>
</feature>
<gene>
    <name evidence="5" type="ORF">FB476_2625</name>
</gene>
<dbReference type="Proteomes" id="UP000315133">
    <property type="component" value="Unassembled WGS sequence"/>
</dbReference>
<name>A0A543KRJ8_9MICO</name>
<dbReference type="AlphaFoldDB" id="A0A543KRJ8"/>
<dbReference type="InterPro" id="IPR005105">
    <property type="entry name" value="GlnD_Uridyltrans_N"/>
</dbReference>
<keyword evidence="6" id="KW-1185">Reference proteome</keyword>
<dbReference type="SUPFAM" id="SSF51206">
    <property type="entry name" value="cAMP-binding domain-like"/>
    <property type="match status" value="1"/>
</dbReference>
<proteinExistence type="predicted"/>